<feature type="compositionally biased region" description="Basic and acidic residues" evidence="1">
    <location>
        <begin position="403"/>
        <end position="420"/>
    </location>
</feature>
<feature type="compositionally biased region" description="Basic and acidic residues" evidence="1">
    <location>
        <begin position="347"/>
        <end position="358"/>
    </location>
</feature>
<gene>
    <name evidence="2" type="ORF">BKCO1_4400031</name>
</gene>
<keyword evidence="2" id="KW-0472">Membrane</keyword>
<dbReference type="EMBL" id="MNUE01000044">
    <property type="protein sequence ID" value="OJD31778.1"/>
    <property type="molecule type" value="Genomic_DNA"/>
</dbReference>
<dbReference type="RefSeq" id="XP_020128038.1">
    <property type="nucleotide sequence ID" value="XM_020276086.1"/>
</dbReference>
<reference evidence="2 3" key="1">
    <citation type="submission" date="2016-10" db="EMBL/GenBank/DDBJ databases">
        <title>Proteomics and genomics reveal pathogen-plant mechanisms compatible with a hemibiotrophic lifestyle of Diplodia corticola.</title>
        <authorList>
            <person name="Fernandes I."/>
            <person name="De Jonge R."/>
            <person name="Van De Peer Y."/>
            <person name="Devreese B."/>
            <person name="Alves A."/>
            <person name="Esteves A.C."/>
        </authorList>
    </citation>
    <scope>NUCLEOTIDE SEQUENCE [LARGE SCALE GENOMIC DNA]</scope>
    <source>
        <strain evidence="2 3">CBS 112549</strain>
    </source>
</reference>
<keyword evidence="3" id="KW-1185">Reference proteome</keyword>
<dbReference type="OrthoDB" id="3938562at2759"/>
<feature type="compositionally biased region" description="Low complexity" evidence="1">
    <location>
        <begin position="30"/>
        <end position="42"/>
    </location>
</feature>
<feature type="compositionally biased region" description="Low complexity" evidence="1">
    <location>
        <begin position="329"/>
        <end position="341"/>
    </location>
</feature>
<dbReference type="GeneID" id="31016347"/>
<dbReference type="Proteomes" id="UP000183809">
    <property type="component" value="Unassembled WGS sequence"/>
</dbReference>
<organism evidence="2 3">
    <name type="scientific">Diplodia corticola</name>
    <dbReference type="NCBI Taxonomy" id="236234"/>
    <lineage>
        <taxon>Eukaryota</taxon>
        <taxon>Fungi</taxon>
        <taxon>Dikarya</taxon>
        <taxon>Ascomycota</taxon>
        <taxon>Pezizomycotina</taxon>
        <taxon>Dothideomycetes</taxon>
        <taxon>Dothideomycetes incertae sedis</taxon>
        <taxon>Botryosphaeriales</taxon>
        <taxon>Botryosphaeriaceae</taxon>
        <taxon>Diplodia</taxon>
    </lineage>
</organism>
<feature type="region of interest" description="Disordered" evidence="1">
    <location>
        <begin position="219"/>
        <end position="472"/>
    </location>
</feature>
<dbReference type="AlphaFoldDB" id="A0A1J9QUY1"/>
<protein>
    <submittedName>
        <fullName evidence="2">Transmembrane protein</fullName>
    </submittedName>
</protein>
<feature type="compositionally biased region" description="Polar residues" evidence="1">
    <location>
        <begin position="253"/>
        <end position="269"/>
    </location>
</feature>
<feature type="compositionally biased region" description="Basic and acidic residues" evidence="1">
    <location>
        <begin position="223"/>
        <end position="239"/>
    </location>
</feature>
<evidence type="ECO:0000313" key="2">
    <source>
        <dbReference type="EMBL" id="OJD31778.1"/>
    </source>
</evidence>
<comment type="caution">
    <text evidence="2">The sequence shown here is derived from an EMBL/GenBank/DDBJ whole genome shotgun (WGS) entry which is preliminary data.</text>
</comment>
<feature type="region of interest" description="Disordered" evidence="1">
    <location>
        <begin position="16"/>
        <end position="47"/>
    </location>
</feature>
<evidence type="ECO:0000313" key="3">
    <source>
        <dbReference type="Proteomes" id="UP000183809"/>
    </source>
</evidence>
<feature type="compositionally biased region" description="Basic residues" evidence="1">
    <location>
        <begin position="359"/>
        <end position="377"/>
    </location>
</feature>
<keyword evidence="2" id="KW-0812">Transmembrane</keyword>
<feature type="compositionally biased region" description="Low complexity" evidence="1">
    <location>
        <begin position="458"/>
        <end position="471"/>
    </location>
</feature>
<sequence>MSQRIVTNIQLLNHHDKPSSYVSAVPPARPQQQQQKARPAKPSLRRPHHQTWTLIKNLPLMDAAPSPDKPPRHSKEVNAVVQVHASLRNKMLPPGPLDGSAELIYMTNIARSNAPGMSPDPGKDTDELMFMLEHRPETIRFWIDERPVGHPSVSKEIRRGVLDDSRNCSVIKVCLNGGRAATSSCAAPSLPKESDIYLPPSTRAARVWIYLDPTKNQNAVNQEKTKLNAKNKDKSKGAEKSPAGPLRRAVSLKMSQKQPQKPSPTSLQHQPEKAPSRNLPQDPSKHHPETQPQLPPKKAPHGTMHTRQPPTSYGIPIPTRRSSKRATKRSPLSTNPPTTLSPGPPEPSEKDSSSEHRRVPSTRKAQTHHQPKARRSKSSSATTTTTGRVTLDSTARPKHAQARQRDPADESEPEDFRNDLLNDISRLMTTNSDPFGRFHNNHLPDMTDSEGEGEGRDYYPTTTGPPDGMPTKLSQAQLGKFYKLGKRAQSSIFFEEEALPGKGRKIEVSHVEKPGAKREFTKPSMIRRLRITLAGGWLKRAGSQKKQSGQ</sequence>
<name>A0A1J9QUY1_9PEZI</name>
<feature type="compositionally biased region" description="Low complexity" evidence="1">
    <location>
        <begin position="378"/>
        <end position="394"/>
    </location>
</feature>
<evidence type="ECO:0000256" key="1">
    <source>
        <dbReference type="SAM" id="MobiDB-lite"/>
    </source>
</evidence>
<accession>A0A1J9QUY1</accession>
<proteinExistence type="predicted"/>